<feature type="transmembrane region" description="Helical" evidence="1">
    <location>
        <begin position="27"/>
        <end position="45"/>
    </location>
</feature>
<keyword evidence="1" id="KW-0812">Transmembrane</keyword>
<keyword evidence="3" id="KW-1185">Reference proteome</keyword>
<dbReference type="Proteomes" id="UP001446871">
    <property type="component" value="Unassembled WGS sequence"/>
</dbReference>
<feature type="transmembrane region" description="Helical" evidence="1">
    <location>
        <begin position="456"/>
        <end position="477"/>
    </location>
</feature>
<feature type="transmembrane region" description="Helical" evidence="1">
    <location>
        <begin position="57"/>
        <end position="80"/>
    </location>
</feature>
<evidence type="ECO:0000256" key="1">
    <source>
        <dbReference type="SAM" id="Phobius"/>
    </source>
</evidence>
<comment type="caution">
    <text evidence="2">The sequence shown here is derived from an EMBL/GenBank/DDBJ whole genome shotgun (WGS) entry which is preliminary data.</text>
</comment>
<dbReference type="PANTHER" id="PTHR35043">
    <property type="entry name" value="TRANSCRIPTION FACTOR DOMAIN-CONTAINING PROTEIN"/>
    <property type="match status" value="1"/>
</dbReference>
<accession>A0ABR1VB49</accession>
<dbReference type="EMBL" id="JAQQWM010000004">
    <property type="protein sequence ID" value="KAK8067475.1"/>
    <property type="molecule type" value="Genomic_DNA"/>
</dbReference>
<name>A0ABR1VB49_9PEZI</name>
<evidence type="ECO:0000313" key="3">
    <source>
        <dbReference type="Proteomes" id="UP001446871"/>
    </source>
</evidence>
<sequence>MPASGNETATKLVGYVNDPDGRGTPSLIISWLLTLVLCVWSAMHLNVPSQHATRLDIFLLNLRWVIAGLYSPELVVFAAWRQWSSARILQKLVEDTMQRDDDGDVTGSKDIDRRPKRRFEWKMTHSFFACSGGFALELESLKPAMHDIPDSEKSPAPRLTITARGMALLAKCGHLPDVDKQQIDDKSKANDLAKAAVLVQASWMLLQVIGRLGFHLPVTLLEVNTVAHSKSSLVAVFVNERIYTVKRLCAFAMCIFWWHKPLLPNHPIILYDEELAPLATWMYSSSEISGYVNPNRVKSQTRVKTLLAYLNVYSKTPEMERICFQTNHTLDAEVDSSASEDTVGPTMSIGSAPESCVRAVTAIKEKEKGTAFFERRPRMVDERPPTERTAAVDKTRWALMTQALHTYSGLMHNRIMLTHETDDDHRTCCTHVRAEPLMTDHAQNWPSDDLMRDVDGLVVGMVLWLANFCYGGIHAAAWNDHFPSVAEKWLWRASASYIGFCGGLWVVLNFVVARYPRLNEFWELWADGEKTWLESVGLGLVVFVCGLSLVLARMYIVLEAFISIRQATAAAYQTPQWTNVFPHF</sequence>
<feature type="transmembrane region" description="Helical" evidence="1">
    <location>
        <begin position="532"/>
        <end position="556"/>
    </location>
</feature>
<proteinExistence type="predicted"/>
<evidence type="ECO:0000313" key="2">
    <source>
        <dbReference type="EMBL" id="KAK8067475.1"/>
    </source>
</evidence>
<reference evidence="2 3" key="1">
    <citation type="submission" date="2023-01" db="EMBL/GenBank/DDBJ databases">
        <title>Analysis of 21 Apiospora genomes using comparative genomics revels a genus with tremendous synthesis potential of carbohydrate active enzymes and secondary metabolites.</title>
        <authorList>
            <person name="Sorensen T."/>
        </authorList>
    </citation>
    <scope>NUCLEOTIDE SEQUENCE [LARGE SCALE GENOMIC DNA]</scope>
    <source>
        <strain evidence="2 3">CBS 83171</strain>
    </source>
</reference>
<dbReference type="PANTHER" id="PTHR35043:SF7">
    <property type="entry name" value="TRANSCRIPTION FACTOR DOMAIN-CONTAINING PROTEIN"/>
    <property type="match status" value="1"/>
</dbReference>
<protein>
    <submittedName>
        <fullName evidence="2">Uncharacterized protein</fullName>
    </submittedName>
</protein>
<keyword evidence="1" id="KW-1133">Transmembrane helix</keyword>
<organism evidence="2 3">
    <name type="scientific">Apiospora saccharicola</name>
    <dbReference type="NCBI Taxonomy" id="335842"/>
    <lineage>
        <taxon>Eukaryota</taxon>
        <taxon>Fungi</taxon>
        <taxon>Dikarya</taxon>
        <taxon>Ascomycota</taxon>
        <taxon>Pezizomycotina</taxon>
        <taxon>Sordariomycetes</taxon>
        <taxon>Xylariomycetidae</taxon>
        <taxon>Amphisphaeriales</taxon>
        <taxon>Apiosporaceae</taxon>
        <taxon>Apiospora</taxon>
    </lineage>
</organism>
<feature type="transmembrane region" description="Helical" evidence="1">
    <location>
        <begin position="489"/>
        <end position="512"/>
    </location>
</feature>
<keyword evidence="1" id="KW-0472">Membrane</keyword>
<gene>
    <name evidence="2" type="ORF">PG996_006587</name>
</gene>